<dbReference type="InterPro" id="IPR014710">
    <property type="entry name" value="RmlC-like_jellyroll"/>
</dbReference>
<protein>
    <submittedName>
        <fullName evidence="1">Cupin</fullName>
    </submittedName>
</protein>
<sequence length="89" mass="10130">MDYSAFTEILAREGFSEVVLVERQADGHLDSHAHPFEAKALVLEGDLRIREENAETRTYLTGEVFHLPANRAHEEWYGASGVRYLVGRK</sequence>
<reference evidence="1" key="1">
    <citation type="submission" date="2022-11" db="EMBL/GenBank/DDBJ databases">
        <title>Robbsia betulipollinis sp. nov., isolated from pollen of birch (Betula pendula).</title>
        <authorList>
            <person name="Shi H."/>
            <person name="Ambika Manirajan B."/>
            <person name="Ratering S."/>
            <person name="Geissler-Plaum R."/>
            <person name="Schnell S."/>
        </authorList>
    </citation>
    <scope>NUCLEOTIDE SEQUENCE</scope>
    <source>
        <strain evidence="1">Bb-Pol-6</strain>
    </source>
</reference>
<organism evidence="1 2">
    <name type="scientific">Robbsia betulipollinis</name>
    <dbReference type="NCBI Taxonomy" id="2981849"/>
    <lineage>
        <taxon>Bacteria</taxon>
        <taxon>Pseudomonadati</taxon>
        <taxon>Pseudomonadota</taxon>
        <taxon>Betaproteobacteria</taxon>
        <taxon>Burkholderiales</taxon>
        <taxon>Burkholderiaceae</taxon>
        <taxon>Robbsia</taxon>
    </lineage>
</organism>
<dbReference type="SUPFAM" id="SSF51182">
    <property type="entry name" value="RmlC-like cupins"/>
    <property type="match status" value="1"/>
</dbReference>
<evidence type="ECO:0000313" key="1">
    <source>
        <dbReference type="EMBL" id="MCY0387252.1"/>
    </source>
</evidence>
<dbReference type="Proteomes" id="UP001082899">
    <property type="component" value="Unassembled WGS sequence"/>
</dbReference>
<dbReference type="InterPro" id="IPR011051">
    <property type="entry name" value="RmlC_Cupin_sf"/>
</dbReference>
<dbReference type="Gene3D" id="2.60.120.10">
    <property type="entry name" value="Jelly Rolls"/>
    <property type="match status" value="1"/>
</dbReference>
<evidence type="ECO:0000313" key="2">
    <source>
        <dbReference type="Proteomes" id="UP001082899"/>
    </source>
</evidence>
<proteinExistence type="predicted"/>
<name>A0ABT3ZLB7_9BURK</name>
<dbReference type="EMBL" id="JAPMXC010000001">
    <property type="protein sequence ID" value="MCY0387252.1"/>
    <property type="molecule type" value="Genomic_DNA"/>
</dbReference>
<accession>A0ABT3ZLB7</accession>
<comment type="caution">
    <text evidence="1">The sequence shown here is derived from an EMBL/GenBank/DDBJ whole genome shotgun (WGS) entry which is preliminary data.</text>
</comment>
<gene>
    <name evidence="1" type="ORF">OVY01_08395</name>
</gene>
<dbReference type="RefSeq" id="WP_267847007.1">
    <property type="nucleotide sequence ID" value="NZ_JAPMXC010000001.1"/>
</dbReference>
<keyword evidence="2" id="KW-1185">Reference proteome</keyword>